<proteinExistence type="predicted"/>
<reference evidence="1 2" key="1">
    <citation type="submission" date="2018-11" db="EMBL/GenBank/DDBJ databases">
        <authorList>
            <consortium name="Pathogen Informatics"/>
        </authorList>
    </citation>
    <scope>NUCLEOTIDE SEQUENCE [LARGE SCALE GENOMIC DNA]</scope>
    <source>
        <strain>Denwood</strain>
        <strain evidence="2">Zambia</strain>
    </source>
</reference>
<keyword evidence="2" id="KW-1185">Reference proteome</keyword>
<accession>A0A183NMI4</accession>
<evidence type="ECO:0000313" key="1">
    <source>
        <dbReference type="EMBL" id="VDO94376.1"/>
    </source>
</evidence>
<dbReference type="EMBL" id="UZAL01005825">
    <property type="protein sequence ID" value="VDO94376.1"/>
    <property type="molecule type" value="Genomic_DNA"/>
</dbReference>
<gene>
    <name evidence="1" type="ORF">SMTD_LOCUS3320</name>
</gene>
<sequence>MGQKPGELRKPSSRKYRCLSTIVYARHKPGELRKPSSRKYRCLLTVVYAKWGRNLENYESHHPENTGVYQQLSTQNTSDPLADTISNNLLWERTNQIPAEEEVRKKRWKWIGHTLRKAPNCVTRQALTWNPQGQRRRRRPKNTLHREMETDMRRMNKNWIELERKAQDRVGWRMLICGLCSIRSNRRK</sequence>
<protein>
    <submittedName>
        <fullName evidence="1">Uncharacterized protein</fullName>
    </submittedName>
</protein>
<dbReference type="Proteomes" id="UP000269396">
    <property type="component" value="Unassembled WGS sequence"/>
</dbReference>
<name>A0A183NMI4_9TREM</name>
<organism evidence="1 2">
    <name type="scientific">Schistosoma mattheei</name>
    <dbReference type="NCBI Taxonomy" id="31246"/>
    <lineage>
        <taxon>Eukaryota</taxon>
        <taxon>Metazoa</taxon>
        <taxon>Spiralia</taxon>
        <taxon>Lophotrochozoa</taxon>
        <taxon>Platyhelminthes</taxon>
        <taxon>Trematoda</taxon>
        <taxon>Digenea</taxon>
        <taxon>Strigeidida</taxon>
        <taxon>Schistosomatoidea</taxon>
        <taxon>Schistosomatidae</taxon>
        <taxon>Schistosoma</taxon>
    </lineage>
</organism>
<evidence type="ECO:0000313" key="2">
    <source>
        <dbReference type="Proteomes" id="UP000269396"/>
    </source>
</evidence>
<dbReference type="AlphaFoldDB" id="A0A183NMI4"/>